<name>A0ABP4PEY7_9ACTN</name>
<feature type="compositionally biased region" description="Basic and acidic residues" evidence="1">
    <location>
        <begin position="77"/>
        <end position="92"/>
    </location>
</feature>
<reference evidence="3" key="1">
    <citation type="journal article" date="2019" name="Int. J. Syst. Evol. Microbiol.">
        <title>The Global Catalogue of Microorganisms (GCM) 10K type strain sequencing project: providing services to taxonomists for standard genome sequencing and annotation.</title>
        <authorList>
            <consortium name="The Broad Institute Genomics Platform"/>
            <consortium name="The Broad Institute Genome Sequencing Center for Infectious Disease"/>
            <person name="Wu L."/>
            <person name="Ma J."/>
        </authorList>
    </citation>
    <scope>NUCLEOTIDE SEQUENCE [LARGE SCALE GENOMIC DNA]</scope>
    <source>
        <strain evidence="3">JCM 15572</strain>
    </source>
</reference>
<evidence type="ECO:0000256" key="1">
    <source>
        <dbReference type="SAM" id="MobiDB-lite"/>
    </source>
</evidence>
<feature type="compositionally biased region" description="Gly residues" evidence="1">
    <location>
        <begin position="1"/>
        <end position="21"/>
    </location>
</feature>
<accession>A0ABP4PEY7</accession>
<feature type="region of interest" description="Disordered" evidence="1">
    <location>
        <begin position="1"/>
        <end position="22"/>
    </location>
</feature>
<sequence>MAGGSGGGWGGAGRGGAGGGFVPLPPAQAIVGGGAVIAGGFGVLGLPTKILLSIIAGGSGGTAHPPGDDGDDFTPPKPDDLGPRWKPQDPADSKCWTGCEKVAKQIQRKLGGGQIYRIS</sequence>
<comment type="caution">
    <text evidence="2">The sequence shown here is derived from an EMBL/GenBank/DDBJ whole genome shotgun (WGS) entry which is preliminary data.</text>
</comment>
<feature type="region of interest" description="Disordered" evidence="1">
    <location>
        <begin position="57"/>
        <end position="93"/>
    </location>
</feature>
<dbReference type="Proteomes" id="UP001501705">
    <property type="component" value="Unassembled WGS sequence"/>
</dbReference>
<gene>
    <name evidence="2" type="ORF">GCM10009804_37190</name>
</gene>
<protein>
    <submittedName>
        <fullName evidence="2">Uncharacterized protein</fullName>
    </submittedName>
</protein>
<organism evidence="2 3">
    <name type="scientific">Kribbella hippodromi</name>
    <dbReference type="NCBI Taxonomy" id="434347"/>
    <lineage>
        <taxon>Bacteria</taxon>
        <taxon>Bacillati</taxon>
        <taxon>Actinomycetota</taxon>
        <taxon>Actinomycetes</taxon>
        <taxon>Propionibacteriales</taxon>
        <taxon>Kribbellaceae</taxon>
        <taxon>Kribbella</taxon>
    </lineage>
</organism>
<keyword evidence="3" id="KW-1185">Reference proteome</keyword>
<evidence type="ECO:0000313" key="3">
    <source>
        <dbReference type="Proteomes" id="UP001501705"/>
    </source>
</evidence>
<evidence type="ECO:0000313" key="2">
    <source>
        <dbReference type="EMBL" id="GAA1577158.1"/>
    </source>
</evidence>
<proteinExistence type="predicted"/>
<dbReference type="EMBL" id="BAAAPH010000011">
    <property type="protein sequence ID" value="GAA1577158.1"/>
    <property type="molecule type" value="Genomic_DNA"/>
</dbReference>